<sequence>MKANSNLKGLIFDIQGYSVHDGPGCRTLVFLTGCPLRCEWCANPEGMEFGQKVLYRETKCKYKAWGCTRCVEACPYEAIRIDNKEEPPVRIDRSLCASCKTFVCTTVCLYEALEVCGKWMTVEELMNVLNRDRQYWGAEGGVTFTGGEPLLQKEFLISMLEKCQEAFIHTAIETSAYAPEEVFLEAIRYVEWAFIDIKHMDPEKHREKTGVSNEIILQNIATLAASDWPGRLIIRMPVIEGFNDSEENIVATAEFLNKVGLEEINILPFHRLGESKWRQLGKTYLYRDKEWTPDERLAQIKKIFNSYNLVCYVGHETPF</sequence>
<evidence type="ECO:0000256" key="1">
    <source>
        <dbReference type="ARBA" id="ARBA00001966"/>
    </source>
</evidence>
<evidence type="ECO:0000259" key="11">
    <source>
        <dbReference type="PROSITE" id="PS51918"/>
    </source>
</evidence>
<name>A0A1W1W0J3_9FIRM</name>
<dbReference type="STRING" id="698762.SAMN00808754_2458"/>
<dbReference type="OrthoDB" id="9782387at2"/>
<evidence type="ECO:0000313" key="12">
    <source>
        <dbReference type="EMBL" id="SMB98634.1"/>
    </source>
</evidence>
<evidence type="ECO:0000256" key="3">
    <source>
        <dbReference type="ARBA" id="ARBA00022485"/>
    </source>
</evidence>
<dbReference type="InterPro" id="IPR017896">
    <property type="entry name" value="4Fe4S_Fe-S-bd"/>
</dbReference>
<dbReference type="PIRSF" id="PIRSF000371">
    <property type="entry name" value="PFL_act_enz"/>
    <property type="match status" value="1"/>
</dbReference>
<evidence type="ECO:0000313" key="13">
    <source>
        <dbReference type="Proteomes" id="UP000192569"/>
    </source>
</evidence>
<comment type="cofactor">
    <cofactor evidence="1">
        <name>[4Fe-4S] cluster</name>
        <dbReference type="ChEBI" id="CHEBI:49883"/>
    </cofactor>
</comment>
<evidence type="ECO:0000256" key="4">
    <source>
        <dbReference type="ARBA" id="ARBA00022691"/>
    </source>
</evidence>
<protein>
    <submittedName>
        <fullName evidence="12">Glycyl-radical enzyme activating protein</fullName>
    </submittedName>
</protein>
<dbReference type="AlphaFoldDB" id="A0A1W1W0J3"/>
<dbReference type="InterPro" id="IPR034457">
    <property type="entry name" value="Organic_radical-activating"/>
</dbReference>
<evidence type="ECO:0000256" key="5">
    <source>
        <dbReference type="ARBA" id="ARBA00022723"/>
    </source>
</evidence>
<keyword evidence="4" id="KW-0949">S-adenosyl-L-methionine</keyword>
<dbReference type="PANTHER" id="PTHR30352:SF4">
    <property type="entry name" value="PYRUVATE FORMATE-LYASE 2-ACTIVATING ENZYME"/>
    <property type="match status" value="1"/>
</dbReference>
<keyword evidence="3" id="KW-0004">4Fe-4S</keyword>
<dbReference type="SFLD" id="SFLDS00029">
    <property type="entry name" value="Radical_SAM"/>
    <property type="match status" value="1"/>
</dbReference>
<dbReference type="PANTHER" id="PTHR30352">
    <property type="entry name" value="PYRUVATE FORMATE-LYASE-ACTIVATING ENZYME"/>
    <property type="match status" value="1"/>
</dbReference>
<accession>A0A1W1W0J3</accession>
<organism evidence="12 13">
    <name type="scientific">Thermanaeromonas toyohensis ToBE</name>
    <dbReference type="NCBI Taxonomy" id="698762"/>
    <lineage>
        <taxon>Bacteria</taxon>
        <taxon>Bacillati</taxon>
        <taxon>Bacillota</taxon>
        <taxon>Clostridia</taxon>
        <taxon>Neomoorellales</taxon>
        <taxon>Neomoorellaceae</taxon>
        <taxon>Thermanaeromonas</taxon>
    </lineage>
</organism>
<dbReference type="PROSITE" id="PS01087">
    <property type="entry name" value="RADICAL_ACTIVATING"/>
    <property type="match status" value="1"/>
</dbReference>
<proteinExistence type="inferred from homology"/>
<keyword evidence="13" id="KW-1185">Reference proteome</keyword>
<dbReference type="InterPro" id="IPR040074">
    <property type="entry name" value="BssD/PflA/YjjW"/>
</dbReference>
<dbReference type="InterPro" id="IPR001989">
    <property type="entry name" value="Radical_activat_CS"/>
</dbReference>
<dbReference type="EMBL" id="LT838272">
    <property type="protein sequence ID" value="SMB98634.1"/>
    <property type="molecule type" value="Genomic_DNA"/>
</dbReference>
<evidence type="ECO:0000256" key="7">
    <source>
        <dbReference type="ARBA" id="ARBA00023004"/>
    </source>
</evidence>
<feature type="domain" description="4Fe-4S ferredoxin-type" evidence="10">
    <location>
        <begin position="51"/>
        <end position="84"/>
    </location>
</feature>
<dbReference type="RefSeq" id="WP_084666016.1">
    <property type="nucleotide sequence ID" value="NZ_LT838272.1"/>
</dbReference>
<dbReference type="PROSITE" id="PS51379">
    <property type="entry name" value="4FE4S_FER_2"/>
    <property type="match status" value="2"/>
</dbReference>
<keyword evidence="8" id="KW-0411">Iron-sulfur</keyword>
<keyword evidence="6" id="KW-0560">Oxidoreductase</keyword>
<dbReference type="Gene3D" id="3.30.70.20">
    <property type="match status" value="1"/>
</dbReference>
<dbReference type="Proteomes" id="UP000192569">
    <property type="component" value="Chromosome I"/>
</dbReference>
<dbReference type="NCBIfam" id="TIGR02494">
    <property type="entry name" value="PFLE_PFLC"/>
    <property type="match status" value="1"/>
</dbReference>
<comment type="catalytic activity">
    <reaction evidence="9">
        <text>glycyl-[protein] + reduced [flavodoxin] + S-adenosyl-L-methionine = glycin-2-yl radical-[protein] + semiquinone [flavodoxin] + 5'-deoxyadenosine + L-methionine + H(+)</text>
        <dbReference type="Rhea" id="RHEA:61976"/>
        <dbReference type="Rhea" id="RHEA-COMP:10622"/>
        <dbReference type="Rhea" id="RHEA-COMP:14480"/>
        <dbReference type="Rhea" id="RHEA-COMP:15993"/>
        <dbReference type="Rhea" id="RHEA-COMP:15994"/>
        <dbReference type="ChEBI" id="CHEBI:15378"/>
        <dbReference type="ChEBI" id="CHEBI:17319"/>
        <dbReference type="ChEBI" id="CHEBI:29947"/>
        <dbReference type="ChEBI" id="CHEBI:32722"/>
        <dbReference type="ChEBI" id="CHEBI:57618"/>
        <dbReference type="ChEBI" id="CHEBI:57844"/>
        <dbReference type="ChEBI" id="CHEBI:59789"/>
        <dbReference type="ChEBI" id="CHEBI:140311"/>
    </reaction>
</comment>
<evidence type="ECO:0000259" key="10">
    <source>
        <dbReference type="PROSITE" id="PS51379"/>
    </source>
</evidence>
<evidence type="ECO:0000256" key="6">
    <source>
        <dbReference type="ARBA" id="ARBA00023002"/>
    </source>
</evidence>
<dbReference type="InterPro" id="IPR058240">
    <property type="entry name" value="rSAM_sf"/>
</dbReference>
<dbReference type="InterPro" id="IPR012839">
    <property type="entry name" value="Organic_radical_activase"/>
</dbReference>
<dbReference type="Pfam" id="PF04055">
    <property type="entry name" value="Radical_SAM"/>
    <property type="match status" value="1"/>
</dbReference>
<keyword evidence="5" id="KW-0479">Metal-binding</keyword>
<evidence type="ECO:0000256" key="8">
    <source>
        <dbReference type="ARBA" id="ARBA00023014"/>
    </source>
</evidence>
<comment type="similarity">
    <text evidence="2">Belongs to the organic radical-activating enzymes family.</text>
</comment>
<keyword evidence="7" id="KW-0408">Iron</keyword>
<dbReference type="GO" id="GO:0016491">
    <property type="term" value="F:oxidoreductase activity"/>
    <property type="evidence" value="ECO:0007669"/>
    <property type="project" value="UniProtKB-KW"/>
</dbReference>
<dbReference type="SUPFAM" id="SSF54862">
    <property type="entry name" value="4Fe-4S ferredoxins"/>
    <property type="match status" value="1"/>
</dbReference>
<dbReference type="InterPro" id="IPR007197">
    <property type="entry name" value="rSAM"/>
</dbReference>
<feature type="domain" description="4Fe-4S ferredoxin-type" evidence="10">
    <location>
        <begin position="87"/>
        <end position="118"/>
    </location>
</feature>
<dbReference type="GO" id="GO:0046872">
    <property type="term" value="F:metal ion binding"/>
    <property type="evidence" value="ECO:0007669"/>
    <property type="project" value="UniProtKB-KW"/>
</dbReference>
<dbReference type="NCBIfam" id="NF033717">
    <property type="entry name" value="HPDL_rSAM_activ"/>
    <property type="match status" value="1"/>
</dbReference>
<dbReference type="SFLD" id="SFLDG01118">
    <property type="entry name" value="activating_enzymes__group_2"/>
    <property type="match status" value="1"/>
</dbReference>
<gene>
    <name evidence="12" type="ORF">SAMN00808754_2458</name>
</gene>
<reference evidence="12 13" key="1">
    <citation type="submission" date="2017-04" db="EMBL/GenBank/DDBJ databases">
        <authorList>
            <person name="Afonso C.L."/>
            <person name="Miller P.J."/>
            <person name="Scott M.A."/>
            <person name="Spackman E."/>
            <person name="Goraichik I."/>
            <person name="Dimitrov K.M."/>
            <person name="Suarez D.L."/>
            <person name="Swayne D.E."/>
        </authorList>
    </citation>
    <scope>NUCLEOTIDE SEQUENCE [LARGE SCALE GENOMIC DNA]</scope>
    <source>
        <strain evidence="12 13">ToBE</strain>
    </source>
</reference>
<evidence type="ECO:0000256" key="2">
    <source>
        <dbReference type="ARBA" id="ARBA00009777"/>
    </source>
</evidence>
<dbReference type="PROSITE" id="PS51918">
    <property type="entry name" value="RADICAL_SAM"/>
    <property type="match status" value="1"/>
</dbReference>
<feature type="domain" description="Radical SAM core" evidence="11">
    <location>
        <begin position="20"/>
        <end position="308"/>
    </location>
</feature>
<dbReference type="Gene3D" id="3.20.20.70">
    <property type="entry name" value="Aldolase class I"/>
    <property type="match status" value="1"/>
</dbReference>
<dbReference type="SFLD" id="SFLDG01066">
    <property type="entry name" value="organic_radical-activating_enz"/>
    <property type="match status" value="1"/>
</dbReference>
<dbReference type="GO" id="GO:0051539">
    <property type="term" value="F:4 iron, 4 sulfur cluster binding"/>
    <property type="evidence" value="ECO:0007669"/>
    <property type="project" value="UniProtKB-KW"/>
</dbReference>
<dbReference type="CDD" id="cd01335">
    <property type="entry name" value="Radical_SAM"/>
    <property type="match status" value="1"/>
</dbReference>
<dbReference type="SUPFAM" id="SSF102114">
    <property type="entry name" value="Radical SAM enzymes"/>
    <property type="match status" value="1"/>
</dbReference>
<evidence type="ECO:0000256" key="9">
    <source>
        <dbReference type="ARBA" id="ARBA00047365"/>
    </source>
</evidence>
<dbReference type="InterPro" id="IPR013785">
    <property type="entry name" value="Aldolase_TIM"/>
</dbReference>